<dbReference type="Proteomes" id="UP001208689">
    <property type="component" value="Chromosome"/>
</dbReference>
<protein>
    <submittedName>
        <fullName evidence="1">Uncharacterized protein</fullName>
    </submittedName>
</protein>
<organism evidence="1 2">
    <name type="scientific">Candidatus Lokiarchaeum ossiferum</name>
    <dbReference type="NCBI Taxonomy" id="2951803"/>
    <lineage>
        <taxon>Archaea</taxon>
        <taxon>Promethearchaeati</taxon>
        <taxon>Promethearchaeota</taxon>
        <taxon>Promethearchaeia</taxon>
        <taxon>Promethearchaeales</taxon>
        <taxon>Promethearchaeaceae</taxon>
        <taxon>Candidatus Lokiarchaeum</taxon>
    </lineage>
</organism>
<dbReference type="EMBL" id="CP104013">
    <property type="protein sequence ID" value="UYP48272.1"/>
    <property type="molecule type" value="Genomic_DNA"/>
</dbReference>
<evidence type="ECO:0000313" key="1">
    <source>
        <dbReference type="EMBL" id="UYP48272.1"/>
    </source>
</evidence>
<gene>
    <name evidence="1" type="ORF">NEF87_004557</name>
</gene>
<evidence type="ECO:0000313" key="2">
    <source>
        <dbReference type="Proteomes" id="UP001208689"/>
    </source>
</evidence>
<proteinExistence type="predicted"/>
<sequence>MNEVSQNSEKNSVSLFRESFEELINYINKIAINPIEKISIPPEIMAGLPLRWDLHQIYFLIENYYSHHPFSSISFVIVDDNLQILDFCEITTEFIEELDNLGKLQSFLQLSIKFIDKSDNFQDFFTNLQSHLDNYEPIQELIKDFLEKNYSIATSRSIILPINYKRIISKIIPDFNHDALSTIKELVDLKNVFQYLGKKKKSKMNYVLSQFSYNLSFKNVEKSVKRMKNVDFEQWARILTTLYDDSIENLIIYSKKRKKPLIGLKFIISNHRLSVNPLPNILFKEFYNIELPLIQIAEKIHNKTGLRTQVIDESEIFEFLEKCNDPSNDLFDIFTFCFELAYSTTWYPDSLLNSFLKLFGLQLGPGIGNFNQAFRTVIEYFENVLLLTYQKNEEKNKIWATLVQMGIKDGKAFLKIIESKGFDKLLKKNVEESPETFRKFTKEVEKKVKTHFKACFGFNIDLLTDSLSAKNIQALLSMNHIAHQLPFIATLGGLFAGMKGMKADTKEMPLIKLYDEPTAENLTVDRMKFATYFDDFLKKGIFFISDEEKAMESIRSPLYSKEGYLGIDMEALRNLMLKNSQKSS</sequence>
<keyword evidence="2" id="KW-1185">Reference proteome</keyword>
<accession>A0ABY6HXL8</accession>
<reference evidence="1" key="1">
    <citation type="submission" date="2022-09" db="EMBL/GenBank/DDBJ databases">
        <title>Actin cytoskeleton and complex cell architecture in an #Asgard archaeon.</title>
        <authorList>
            <person name="Ponce Toledo R.I."/>
            <person name="Schleper C."/>
            <person name="Rodrigues Oliveira T."/>
            <person name="Wollweber F."/>
            <person name="Xu J."/>
            <person name="Rittmann S."/>
            <person name="Klingl A."/>
            <person name="Pilhofer M."/>
        </authorList>
    </citation>
    <scope>NUCLEOTIDE SEQUENCE</scope>
    <source>
        <strain evidence="1">B-35</strain>
    </source>
</reference>
<name>A0ABY6HXL8_9ARCH</name>